<dbReference type="GO" id="GO:0005996">
    <property type="term" value="P:monosaccharide metabolic process"/>
    <property type="evidence" value="ECO:0007669"/>
    <property type="project" value="InterPro"/>
</dbReference>
<dbReference type="GO" id="GO:0005737">
    <property type="term" value="C:cytoplasm"/>
    <property type="evidence" value="ECO:0007669"/>
    <property type="project" value="InterPro"/>
</dbReference>
<dbReference type="GO" id="GO:0016861">
    <property type="term" value="F:intramolecular oxidoreductase activity, interconverting aldoses and ketoses"/>
    <property type="evidence" value="ECO:0007669"/>
    <property type="project" value="InterPro"/>
</dbReference>
<dbReference type="SUPFAM" id="SSF53743">
    <property type="entry name" value="FucI/AraA N-terminal and middle domains"/>
    <property type="match status" value="1"/>
</dbReference>
<organism evidence="3 4">
    <name type="scientific">Hungatella hathewayi</name>
    <dbReference type="NCBI Taxonomy" id="154046"/>
    <lineage>
        <taxon>Bacteria</taxon>
        <taxon>Bacillati</taxon>
        <taxon>Bacillota</taxon>
        <taxon>Clostridia</taxon>
        <taxon>Lachnospirales</taxon>
        <taxon>Lachnospiraceae</taxon>
        <taxon>Hungatella</taxon>
    </lineage>
</organism>
<name>A0A3E2WIF4_9FIRM</name>
<gene>
    <name evidence="3" type="ORF">DWX41_19670</name>
</gene>
<evidence type="ECO:0000313" key="4">
    <source>
        <dbReference type="Proteomes" id="UP000261111"/>
    </source>
</evidence>
<protein>
    <submittedName>
        <fullName evidence="3">Uncharacterized protein</fullName>
    </submittedName>
</protein>
<dbReference type="RefSeq" id="WP_044926133.1">
    <property type="nucleotide sequence ID" value="NZ_QVIA01000029.1"/>
</dbReference>
<accession>A0A3E2WIF4</accession>
<dbReference type="PANTHER" id="PTHR36120:SF1">
    <property type="entry name" value="L-FUCOSE ISOMERASE C-TERMINAL DOMAIN-CONTAINING PROTEIN"/>
    <property type="match status" value="1"/>
</dbReference>
<evidence type="ECO:0000313" key="3">
    <source>
        <dbReference type="EMBL" id="RGC26153.1"/>
    </source>
</evidence>
<dbReference type="EMBL" id="QVIA01000029">
    <property type="protein sequence ID" value="RGC26153.1"/>
    <property type="molecule type" value="Genomic_DNA"/>
</dbReference>
<dbReference type="Proteomes" id="UP000261111">
    <property type="component" value="Unassembled WGS sequence"/>
</dbReference>
<evidence type="ECO:0000256" key="2">
    <source>
        <dbReference type="ARBA" id="ARBA00023277"/>
    </source>
</evidence>
<comment type="caution">
    <text evidence="3">The sequence shown here is derived from an EMBL/GenBank/DDBJ whole genome shotgun (WGS) entry which is preliminary data.</text>
</comment>
<reference evidence="3 4" key="1">
    <citation type="submission" date="2018-08" db="EMBL/GenBank/DDBJ databases">
        <title>A genome reference for cultivated species of the human gut microbiota.</title>
        <authorList>
            <person name="Zou Y."/>
            <person name="Xue W."/>
            <person name="Luo G."/>
        </authorList>
    </citation>
    <scope>NUCLEOTIDE SEQUENCE [LARGE SCALE GENOMIC DNA]</scope>
    <source>
        <strain evidence="3 4">AF19-21</strain>
    </source>
</reference>
<dbReference type="InterPro" id="IPR009015">
    <property type="entry name" value="Fucose_isomerase_N/cen_sf"/>
</dbReference>
<dbReference type="PANTHER" id="PTHR36120">
    <property type="entry name" value="FUCOSE ISOMERASE"/>
    <property type="match status" value="1"/>
</dbReference>
<sequence>MRQPRIGIVGVTCEFESGGQRAEALVDSIGTALEKKNVAVVYAEKVAWDSADAVNICRQFKQEELDALVIVEATWIMDSMQYIFINELQLPTVFWAVPYTETFSIGCVQHFGAILKAQGIEYEYVYGLPDNEEAVHKVKTVAEAGQIMKAVKGMRLALVGPRQTWRVAGPQDMSNEEWEFSRKFGVTLIHIEMGEILYLADNIRDGDAEEVLKCLSKRTGAVKANGTTMQYMAKIYMATKEVIKKYSLDAMAAECYPMFSGLMNLTSSWLADEGIVVDTEGDIGHTMVMHMLNLISKGGACALGEVGSIDDMENILALAHEGSTAHSLAEDIHKVQISQSGERGTFVGAPLKAMEKVTISSITGARGSYKLLADRAAVTEASHEEWVEGGEKLLVKLRVADKASAVVDQLMQNGMDHHLLVKEGDWVEVLKMICKFWDIERVQLFK</sequence>
<proteinExistence type="predicted"/>
<evidence type="ECO:0000256" key="1">
    <source>
        <dbReference type="ARBA" id="ARBA00023235"/>
    </source>
</evidence>
<dbReference type="GeneID" id="93332179"/>
<dbReference type="AlphaFoldDB" id="A0A3E2WIF4"/>
<keyword evidence="2" id="KW-0119">Carbohydrate metabolism</keyword>
<keyword evidence="1" id="KW-0413">Isomerase</keyword>